<evidence type="ECO:0000313" key="2">
    <source>
        <dbReference type="Proteomes" id="UP000754883"/>
    </source>
</evidence>
<name>A0A9N9XX78_9HYPO</name>
<dbReference type="OrthoDB" id="5148338at2759"/>
<evidence type="ECO:0000313" key="1">
    <source>
        <dbReference type="EMBL" id="CAG9982875.1"/>
    </source>
</evidence>
<protein>
    <submittedName>
        <fullName evidence="1">Uncharacterized protein</fullName>
    </submittedName>
</protein>
<comment type="caution">
    <text evidence="1">The sequence shown here is derived from an EMBL/GenBank/DDBJ whole genome shotgun (WGS) entry which is preliminary data.</text>
</comment>
<accession>A0A9N9XX78</accession>
<feature type="non-terminal residue" evidence="1">
    <location>
        <position position="155"/>
    </location>
</feature>
<organism evidence="1 2">
    <name type="scientific">Clonostachys byssicola</name>
    <dbReference type="NCBI Taxonomy" id="160290"/>
    <lineage>
        <taxon>Eukaryota</taxon>
        <taxon>Fungi</taxon>
        <taxon>Dikarya</taxon>
        <taxon>Ascomycota</taxon>
        <taxon>Pezizomycotina</taxon>
        <taxon>Sordariomycetes</taxon>
        <taxon>Hypocreomycetidae</taxon>
        <taxon>Hypocreales</taxon>
        <taxon>Bionectriaceae</taxon>
        <taxon>Clonostachys</taxon>
    </lineage>
</organism>
<reference evidence="1" key="1">
    <citation type="submission" date="2021-10" db="EMBL/GenBank/DDBJ databases">
        <authorList>
            <person name="Piombo E."/>
        </authorList>
    </citation>
    <scope>NUCLEOTIDE SEQUENCE</scope>
</reference>
<keyword evidence="2" id="KW-1185">Reference proteome</keyword>
<dbReference type="EMBL" id="CABFNO020001350">
    <property type="protein sequence ID" value="CAG9982875.1"/>
    <property type="molecule type" value="Genomic_DNA"/>
</dbReference>
<sequence length="155" mass="17107">MLGYETSHHVSGIFFEAITFYDQVETIGVTLEPNPQETKNASTIISVPALKALKPKNFFSENIGRAFVSKAAFAGAKTIRAQQHGSRYTGLLATFEDETKLALGQWDPSQLDTISLIYTREQGPLSTIVFILSEVVEKDRLAFKKGPVSNGQILR</sequence>
<dbReference type="AlphaFoldDB" id="A0A9N9XX78"/>
<dbReference type="Proteomes" id="UP000754883">
    <property type="component" value="Unassembled WGS sequence"/>
</dbReference>
<proteinExistence type="predicted"/>
<gene>
    <name evidence="1" type="ORF">CBYS24578_00011149</name>
</gene>